<keyword evidence="4" id="KW-0809">Transit peptide</keyword>
<dbReference type="Proteomes" id="UP000197065">
    <property type="component" value="Unassembled WGS sequence"/>
</dbReference>
<evidence type="ECO:0000256" key="2">
    <source>
        <dbReference type="ARBA" id="ARBA00022448"/>
    </source>
</evidence>
<evidence type="ECO:0000256" key="6">
    <source>
        <dbReference type="ARBA" id="ARBA00023136"/>
    </source>
</evidence>
<keyword evidence="6" id="KW-0472">Membrane</keyword>
<dbReference type="AlphaFoldDB" id="A0A212RCA3"/>
<evidence type="ECO:0000256" key="5">
    <source>
        <dbReference type="ARBA" id="ARBA00022982"/>
    </source>
</evidence>
<comment type="subcellular location">
    <subcellularLocation>
        <location evidence="1">Membrane</location>
    </subcellularLocation>
</comment>
<evidence type="ECO:0000313" key="7">
    <source>
        <dbReference type="EMBL" id="SNB69905.1"/>
    </source>
</evidence>
<dbReference type="InterPro" id="IPR038532">
    <property type="entry name" value="NDUFS4-like_sf"/>
</dbReference>
<keyword evidence="3" id="KW-0679">Respiratory chain</keyword>
<keyword evidence="5" id="KW-0249">Electron transport</keyword>
<keyword evidence="8" id="KW-1185">Reference proteome</keyword>
<dbReference type="GO" id="GO:0016020">
    <property type="term" value="C:membrane"/>
    <property type="evidence" value="ECO:0007669"/>
    <property type="project" value="UniProtKB-SubCell"/>
</dbReference>
<dbReference type="PANTHER" id="PTHR12219:SF8">
    <property type="entry name" value="NADH DEHYDROGENASE [UBIQUINONE] IRON-SULFUR PROTEIN 4, MITOCHONDRIAL"/>
    <property type="match status" value="1"/>
</dbReference>
<evidence type="ECO:0000313" key="8">
    <source>
        <dbReference type="Proteomes" id="UP000197065"/>
    </source>
</evidence>
<organism evidence="7 8">
    <name type="scientific">Arboricoccus pini</name>
    <dbReference type="NCBI Taxonomy" id="1963835"/>
    <lineage>
        <taxon>Bacteria</taxon>
        <taxon>Pseudomonadati</taxon>
        <taxon>Pseudomonadota</taxon>
        <taxon>Alphaproteobacteria</taxon>
        <taxon>Geminicoccales</taxon>
        <taxon>Geminicoccaceae</taxon>
        <taxon>Arboricoccus</taxon>
    </lineage>
</organism>
<proteinExistence type="predicted"/>
<evidence type="ECO:0000256" key="1">
    <source>
        <dbReference type="ARBA" id="ARBA00004370"/>
    </source>
</evidence>
<sequence length="104" mass="12069">MQQVDANRAMQARIYQPAKTAVQSGRFRTKSWIVEFEPRSRQEADHLIGWIGNGETERQLTLRFASQEQAIAYCEKNGIDYTLSLPHARIVRPKAYADNFIRRT</sequence>
<gene>
    <name evidence="7" type="ORF">SAMN07250955_10773</name>
</gene>
<dbReference type="Pfam" id="PF04800">
    <property type="entry name" value="NDUS4"/>
    <property type="match status" value="1"/>
</dbReference>
<reference evidence="7 8" key="1">
    <citation type="submission" date="2017-06" db="EMBL/GenBank/DDBJ databases">
        <authorList>
            <person name="Kim H.J."/>
            <person name="Triplett B.A."/>
        </authorList>
    </citation>
    <scope>NUCLEOTIDE SEQUENCE [LARGE SCALE GENOMIC DNA]</scope>
    <source>
        <strain evidence="7 8">B29T1</strain>
    </source>
</reference>
<dbReference type="PANTHER" id="PTHR12219">
    <property type="entry name" value="NADH-UBIQUINONE OXIDOREDUCTASE"/>
    <property type="match status" value="1"/>
</dbReference>
<evidence type="ECO:0000256" key="3">
    <source>
        <dbReference type="ARBA" id="ARBA00022660"/>
    </source>
</evidence>
<keyword evidence="2" id="KW-0813">Transport</keyword>
<evidence type="ECO:0000256" key="4">
    <source>
        <dbReference type="ARBA" id="ARBA00022946"/>
    </source>
</evidence>
<name>A0A212RCA3_9PROT</name>
<dbReference type="Gene3D" id="3.30.160.190">
    <property type="entry name" value="atu1810 like domain"/>
    <property type="match status" value="1"/>
</dbReference>
<accession>A0A212RCA3</accession>
<protein>
    <submittedName>
        <fullName evidence="7">ETC complex I subunit conserved region</fullName>
    </submittedName>
</protein>
<dbReference type="InterPro" id="IPR006885">
    <property type="entry name" value="NADH_UbQ_FeS_4_mit-like"/>
</dbReference>
<dbReference type="GO" id="GO:0022900">
    <property type="term" value="P:electron transport chain"/>
    <property type="evidence" value="ECO:0007669"/>
    <property type="project" value="InterPro"/>
</dbReference>
<dbReference type="EMBL" id="FYEH01000007">
    <property type="protein sequence ID" value="SNB69905.1"/>
    <property type="molecule type" value="Genomic_DNA"/>
</dbReference>